<protein>
    <submittedName>
        <fullName evidence="3">FliM/FliN family flagellar motor switch protein</fullName>
    </submittedName>
</protein>
<dbReference type="Gene3D" id="2.30.330.10">
    <property type="entry name" value="SpoA-like"/>
    <property type="match status" value="1"/>
</dbReference>
<gene>
    <name evidence="3" type="ORF">VK792_03740</name>
</gene>
<evidence type="ECO:0000313" key="4">
    <source>
        <dbReference type="Proteomes" id="UP001348149"/>
    </source>
</evidence>
<dbReference type="Proteomes" id="UP001348149">
    <property type="component" value="Unassembled WGS sequence"/>
</dbReference>
<evidence type="ECO:0000256" key="1">
    <source>
        <dbReference type="SAM" id="MobiDB-lite"/>
    </source>
</evidence>
<keyword evidence="3" id="KW-0282">Flagellum</keyword>
<proteinExistence type="predicted"/>
<keyword evidence="3" id="KW-0966">Cell projection</keyword>
<feature type="domain" description="Flagellar motor switch protein FliN-like C-terminal" evidence="2">
    <location>
        <begin position="217"/>
        <end position="284"/>
    </location>
</feature>
<dbReference type="Pfam" id="PF01052">
    <property type="entry name" value="FliMN_C"/>
    <property type="match status" value="1"/>
</dbReference>
<name>A0ABU6HD54_9RHOB</name>
<evidence type="ECO:0000259" key="2">
    <source>
        <dbReference type="Pfam" id="PF01052"/>
    </source>
</evidence>
<accession>A0ABU6HD54</accession>
<feature type="region of interest" description="Disordered" evidence="1">
    <location>
        <begin position="291"/>
        <end position="346"/>
    </location>
</feature>
<evidence type="ECO:0000313" key="3">
    <source>
        <dbReference type="EMBL" id="MEC3860385.1"/>
    </source>
</evidence>
<sequence>MPAIPETDVLHRKVHQGTRRRDANVVLPPRALRQALARVAEELWGMAVTSQGISQEMLDQEGAVSRLGADDLILVLTAPDGTHAIAAIDRAVLAALIEVQTLGIVSDRAFDERPYTTTDAAMAWLYLDRVIAGFAAALQAHPMAPLAIGLRFEERAVDPRTAALFMEAAQYHAMTAAVDIAGGRRRGDVRLLLPLRHVKAPAPTPAAEARGSHAATLRMLPAPVQAVLGRITVPLSRACALRSGDLLPLPDGILDMAELVAVGDHVVAKGRLGQMNGFRAIRLTVPDHYAERGRDAPDTAATDPAPTSLPDDGDTDSALATEFAPAEPPLPVAQQPLPVAEPEDDETADFAAMAGLDMLDGLADWEEEE</sequence>
<dbReference type="InterPro" id="IPR036429">
    <property type="entry name" value="SpoA-like_sf"/>
</dbReference>
<comment type="caution">
    <text evidence="3">The sequence shown here is derived from an EMBL/GenBank/DDBJ whole genome shotgun (WGS) entry which is preliminary data.</text>
</comment>
<keyword evidence="4" id="KW-1185">Reference proteome</keyword>
<organism evidence="3 4">
    <name type="scientific">Mesobacterium hydrothermale</name>
    <dbReference type="NCBI Taxonomy" id="3111907"/>
    <lineage>
        <taxon>Bacteria</taxon>
        <taxon>Pseudomonadati</taxon>
        <taxon>Pseudomonadota</taxon>
        <taxon>Alphaproteobacteria</taxon>
        <taxon>Rhodobacterales</taxon>
        <taxon>Roseobacteraceae</taxon>
        <taxon>Mesobacterium</taxon>
    </lineage>
</organism>
<dbReference type="EMBL" id="JAYLLH010000003">
    <property type="protein sequence ID" value="MEC3860385.1"/>
    <property type="molecule type" value="Genomic_DNA"/>
</dbReference>
<keyword evidence="3" id="KW-0969">Cilium</keyword>
<dbReference type="InterPro" id="IPR001543">
    <property type="entry name" value="FliN-like_C"/>
</dbReference>
<dbReference type="RefSeq" id="WP_326296008.1">
    <property type="nucleotide sequence ID" value="NZ_JAYLLH010000003.1"/>
</dbReference>
<reference evidence="3 4" key="1">
    <citation type="submission" date="2024-01" db="EMBL/GenBank/DDBJ databases">
        <title>Mesobacterium rodlantinim sp. nov., isolated from shallow sea hydrothermal systems off Kueishantao Island.</title>
        <authorList>
            <person name="Su Z."/>
            <person name="Tang K."/>
        </authorList>
    </citation>
    <scope>NUCLEOTIDE SEQUENCE [LARGE SCALE GENOMIC DNA]</scope>
    <source>
        <strain evidence="3 4">TK19101</strain>
    </source>
</reference>
<dbReference type="SUPFAM" id="SSF101801">
    <property type="entry name" value="Surface presentation of antigens (SPOA)"/>
    <property type="match status" value="1"/>
</dbReference>